<dbReference type="RefSeq" id="WP_151969098.1">
    <property type="nucleotide sequence ID" value="NZ_AP019860.1"/>
</dbReference>
<dbReference type="GO" id="GO:0005524">
    <property type="term" value="F:ATP binding"/>
    <property type="evidence" value="ECO:0007669"/>
    <property type="project" value="UniProtKB-KW"/>
</dbReference>
<dbReference type="InterPro" id="IPR045269">
    <property type="entry name" value="Atg1-like"/>
</dbReference>
<dbReference type="InterPro" id="IPR000719">
    <property type="entry name" value="Prot_kinase_dom"/>
</dbReference>
<dbReference type="CDD" id="cd14014">
    <property type="entry name" value="STKc_PknB_like"/>
    <property type="match status" value="1"/>
</dbReference>
<keyword evidence="5" id="KW-0472">Membrane</keyword>
<dbReference type="Proteomes" id="UP000326354">
    <property type="component" value="Chromosome"/>
</dbReference>
<dbReference type="PANTHER" id="PTHR24348">
    <property type="entry name" value="SERINE/THREONINE-PROTEIN KINASE UNC-51-RELATED"/>
    <property type="match status" value="1"/>
</dbReference>
<keyword evidence="1" id="KW-0808">Transferase</keyword>
<evidence type="ECO:0000256" key="3">
    <source>
        <dbReference type="ARBA" id="ARBA00022777"/>
    </source>
</evidence>
<dbReference type="GO" id="GO:0000407">
    <property type="term" value="C:phagophore assembly site"/>
    <property type="evidence" value="ECO:0007669"/>
    <property type="project" value="TreeGrafter"/>
</dbReference>
<dbReference type="GO" id="GO:0005829">
    <property type="term" value="C:cytosol"/>
    <property type="evidence" value="ECO:0007669"/>
    <property type="project" value="TreeGrafter"/>
</dbReference>
<keyword evidence="2" id="KW-0547">Nucleotide-binding</keyword>
<keyword evidence="3 7" id="KW-0418">Kinase</keyword>
<dbReference type="KEGG" id="uam:UABAM_03337"/>
<feature type="transmembrane region" description="Helical" evidence="5">
    <location>
        <begin position="406"/>
        <end position="425"/>
    </location>
</feature>
<dbReference type="GO" id="GO:0004674">
    <property type="term" value="F:protein serine/threonine kinase activity"/>
    <property type="evidence" value="ECO:0007669"/>
    <property type="project" value="InterPro"/>
</dbReference>
<sequence length="510" mass="58548">MDTQKTWQPPKRFADYEIIQKIDDGGMGAIYKARHVDSQEVVAIKVMVNDSQYKRFEREAETSKRLNHPNFVRFRKKGEISGKIFIVMDYIEGLPLKKYLEQSLPLDQKFKLFHTILKAIVFAHDTGVIHRDIKPANILVKDSGEPIILDFGLAKCVDFSDKKDETYLTLEGQILGTPGYMSPEQAKGEVEYQDERTDIFSLGIILYEALTGHNPFEGGNVIDICYKIANNPPEPIRTYLPKIPDILEGIINKSLENNIKKRYQTAEEFLYDFEEFLSIKKAHASTPTPLPKPVVKSTPKDGVICLVCGTENNKESLYCSECNQILKKEFHRNDTKKVKILNQDPMTKARKSMPPLVAEPKSLMNIISQNPQHIIEVKREYPEEEKIIPAFTPVEKPKIVQRPISLFELLIGALGFLFSILPIFYMYRFSLSLHIFDFFIGMFSAYLVFESRKYMAAVFIFPLAFIICCCVKNYFGVIGIPFAPSFFPKLAMGSVVTFFYARCLFYMYKL</sequence>
<feature type="transmembrane region" description="Helical" evidence="5">
    <location>
        <begin position="486"/>
        <end position="508"/>
    </location>
</feature>
<keyword evidence="8" id="KW-1185">Reference proteome</keyword>
<dbReference type="InterPro" id="IPR008271">
    <property type="entry name" value="Ser/Thr_kinase_AS"/>
</dbReference>
<dbReference type="SMART" id="SM00220">
    <property type="entry name" value="S_TKc"/>
    <property type="match status" value="1"/>
</dbReference>
<gene>
    <name evidence="7" type="ORF">UABAM_03337</name>
</gene>
<dbReference type="PROSITE" id="PS50011">
    <property type="entry name" value="PROTEIN_KINASE_DOM"/>
    <property type="match status" value="1"/>
</dbReference>
<dbReference type="PROSITE" id="PS00108">
    <property type="entry name" value="PROTEIN_KINASE_ST"/>
    <property type="match status" value="1"/>
</dbReference>
<dbReference type="PANTHER" id="PTHR24348:SF22">
    <property type="entry name" value="NON-SPECIFIC SERINE_THREONINE PROTEIN KINASE"/>
    <property type="match status" value="1"/>
</dbReference>
<evidence type="ECO:0000313" key="8">
    <source>
        <dbReference type="Proteomes" id="UP000326354"/>
    </source>
</evidence>
<dbReference type="AlphaFoldDB" id="A0A5S9INI1"/>
<evidence type="ECO:0000313" key="7">
    <source>
        <dbReference type="EMBL" id="BBM84974.1"/>
    </source>
</evidence>
<dbReference type="OrthoDB" id="6111975at2"/>
<reference evidence="7 8" key="1">
    <citation type="submission" date="2019-08" db="EMBL/GenBank/DDBJ databases">
        <title>Complete genome sequence of Candidatus Uab amorphum.</title>
        <authorList>
            <person name="Shiratori T."/>
            <person name="Suzuki S."/>
            <person name="Kakizawa Y."/>
            <person name="Ishida K."/>
        </authorList>
    </citation>
    <scope>NUCLEOTIDE SEQUENCE [LARGE SCALE GENOMIC DNA]</scope>
    <source>
        <strain evidence="7 8">SRT547</strain>
    </source>
</reference>
<feature type="transmembrane region" description="Helical" evidence="5">
    <location>
        <begin position="431"/>
        <end position="449"/>
    </location>
</feature>
<dbReference type="Gene3D" id="1.10.510.10">
    <property type="entry name" value="Transferase(Phosphotransferase) domain 1"/>
    <property type="match status" value="1"/>
</dbReference>
<evidence type="ECO:0000256" key="4">
    <source>
        <dbReference type="ARBA" id="ARBA00022840"/>
    </source>
</evidence>
<dbReference type="EMBL" id="AP019860">
    <property type="protein sequence ID" value="BBM84974.1"/>
    <property type="molecule type" value="Genomic_DNA"/>
</dbReference>
<evidence type="ECO:0000259" key="6">
    <source>
        <dbReference type="PROSITE" id="PS50011"/>
    </source>
</evidence>
<keyword evidence="4" id="KW-0067">ATP-binding</keyword>
<evidence type="ECO:0000256" key="2">
    <source>
        <dbReference type="ARBA" id="ARBA00022741"/>
    </source>
</evidence>
<dbReference type="Pfam" id="PF00069">
    <property type="entry name" value="Pkinase"/>
    <property type="match status" value="1"/>
</dbReference>
<organism evidence="7 8">
    <name type="scientific">Uabimicrobium amorphum</name>
    <dbReference type="NCBI Taxonomy" id="2596890"/>
    <lineage>
        <taxon>Bacteria</taxon>
        <taxon>Pseudomonadati</taxon>
        <taxon>Planctomycetota</taxon>
        <taxon>Candidatus Uabimicrobiia</taxon>
        <taxon>Candidatus Uabimicrobiales</taxon>
        <taxon>Candidatus Uabimicrobiaceae</taxon>
        <taxon>Candidatus Uabimicrobium</taxon>
    </lineage>
</organism>
<dbReference type="GO" id="GO:0016020">
    <property type="term" value="C:membrane"/>
    <property type="evidence" value="ECO:0007669"/>
    <property type="project" value="TreeGrafter"/>
</dbReference>
<feature type="transmembrane region" description="Helical" evidence="5">
    <location>
        <begin position="456"/>
        <end position="480"/>
    </location>
</feature>
<dbReference type="GO" id="GO:0005776">
    <property type="term" value="C:autophagosome"/>
    <property type="evidence" value="ECO:0007669"/>
    <property type="project" value="TreeGrafter"/>
</dbReference>
<accession>A0A5S9INI1</accession>
<dbReference type="SUPFAM" id="SSF56112">
    <property type="entry name" value="Protein kinase-like (PK-like)"/>
    <property type="match status" value="1"/>
</dbReference>
<keyword evidence="5" id="KW-0812">Transmembrane</keyword>
<dbReference type="InterPro" id="IPR011009">
    <property type="entry name" value="Kinase-like_dom_sf"/>
</dbReference>
<evidence type="ECO:0000256" key="1">
    <source>
        <dbReference type="ARBA" id="ARBA00022679"/>
    </source>
</evidence>
<name>A0A5S9INI1_UABAM</name>
<evidence type="ECO:0000256" key="5">
    <source>
        <dbReference type="SAM" id="Phobius"/>
    </source>
</evidence>
<feature type="domain" description="Protein kinase" evidence="6">
    <location>
        <begin position="16"/>
        <end position="277"/>
    </location>
</feature>
<protein>
    <submittedName>
        <fullName evidence="7">Protein kinase</fullName>
    </submittedName>
</protein>
<proteinExistence type="predicted"/>
<keyword evidence="5" id="KW-1133">Transmembrane helix</keyword>